<gene>
    <name evidence="1" type="ORF">BEK98_30135</name>
</gene>
<keyword evidence="2" id="KW-1185">Reference proteome</keyword>
<proteinExistence type="predicted"/>
<evidence type="ECO:0000313" key="2">
    <source>
        <dbReference type="Proteomes" id="UP000215483"/>
    </source>
</evidence>
<organism evidence="1 2">
    <name type="scientific">Streptomyces diastatochromogenes</name>
    <dbReference type="NCBI Taxonomy" id="42236"/>
    <lineage>
        <taxon>Bacteria</taxon>
        <taxon>Bacillati</taxon>
        <taxon>Actinomycetota</taxon>
        <taxon>Actinomycetes</taxon>
        <taxon>Kitasatosporales</taxon>
        <taxon>Streptomycetaceae</taxon>
        <taxon>Streptomyces</taxon>
    </lineage>
</organism>
<reference evidence="1 2" key="1">
    <citation type="submission" date="2016-07" db="EMBL/GenBank/DDBJ databases">
        <title>Draft genome of Streptomyces diastatochromogenes.</title>
        <authorList>
            <person name="Podduturi R."/>
            <person name="Lukassen M.B."/>
            <person name="Clausen N."/>
            <person name="Nielsen J.L."/>
            <person name="Jorgensen N.O."/>
        </authorList>
    </citation>
    <scope>NUCLEOTIDE SEQUENCE [LARGE SCALE GENOMIC DNA]</scope>
    <source>
        <strain evidence="1 2">DSM 40608</strain>
    </source>
</reference>
<accession>A0A233S7C3</accession>
<evidence type="ECO:0000313" key="1">
    <source>
        <dbReference type="EMBL" id="OXY91533.1"/>
    </source>
</evidence>
<dbReference type="EMBL" id="MCGQ01000029">
    <property type="protein sequence ID" value="OXY91533.1"/>
    <property type="molecule type" value="Genomic_DNA"/>
</dbReference>
<sequence length="104" mass="10541">MAPDRRSACLAMIVPLAVPVGGRALVNGYGSLGWVAIFGPLRAHATTRTDLGRAAPHVEAAAEDRLNELKRANVAQAPGAGCNIGNVSGPSIFGINGTIAMPGP</sequence>
<protein>
    <submittedName>
        <fullName evidence="1">Uncharacterized protein</fullName>
    </submittedName>
</protein>
<dbReference type="Proteomes" id="UP000215483">
    <property type="component" value="Unassembled WGS sequence"/>
</dbReference>
<dbReference type="AlphaFoldDB" id="A0A233S7C3"/>
<comment type="caution">
    <text evidence="1">The sequence shown here is derived from an EMBL/GenBank/DDBJ whole genome shotgun (WGS) entry which is preliminary data.</text>
</comment>
<name>A0A233S7C3_STRDA</name>